<evidence type="ECO:0000256" key="4">
    <source>
        <dbReference type="ARBA" id="ARBA00022840"/>
    </source>
</evidence>
<dbReference type="PANTHER" id="PTHR43394">
    <property type="entry name" value="ATP-DEPENDENT PERMEASE MDL1, MITOCHONDRIAL"/>
    <property type="match status" value="1"/>
</dbReference>
<organism evidence="10 11">
    <name type="scientific">Streptomyces flaveolus</name>
    <dbReference type="NCBI Taxonomy" id="67297"/>
    <lineage>
        <taxon>Bacteria</taxon>
        <taxon>Bacillati</taxon>
        <taxon>Actinomycetota</taxon>
        <taxon>Actinomycetes</taxon>
        <taxon>Kitasatosporales</taxon>
        <taxon>Streptomycetaceae</taxon>
        <taxon>Streptomyces</taxon>
    </lineage>
</organism>
<comment type="subcellular location">
    <subcellularLocation>
        <location evidence="1">Cell membrane</location>
        <topology evidence="1">Multi-pass membrane protein</topology>
    </subcellularLocation>
</comment>
<feature type="transmembrane region" description="Helical" evidence="7">
    <location>
        <begin position="141"/>
        <end position="163"/>
    </location>
</feature>
<feature type="transmembrane region" description="Helical" evidence="7">
    <location>
        <begin position="34"/>
        <end position="62"/>
    </location>
</feature>
<dbReference type="Gene3D" id="3.40.50.300">
    <property type="entry name" value="P-loop containing nucleotide triphosphate hydrolases"/>
    <property type="match status" value="1"/>
</dbReference>
<dbReference type="PROSITE" id="PS50929">
    <property type="entry name" value="ABC_TM1F"/>
    <property type="match status" value="1"/>
</dbReference>
<proteinExistence type="predicted"/>
<dbReference type="PROSITE" id="PS00211">
    <property type="entry name" value="ABC_TRANSPORTER_1"/>
    <property type="match status" value="1"/>
</dbReference>
<dbReference type="InterPro" id="IPR039421">
    <property type="entry name" value="Type_1_exporter"/>
</dbReference>
<dbReference type="PANTHER" id="PTHR43394:SF1">
    <property type="entry name" value="ATP-BINDING CASSETTE SUB-FAMILY B MEMBER 10, MITOCHONDRIAL"/>
    <property type="match status" value="1"/>
</dbReference>
<evidence type="ECO:0000256" key="5">
    <source>
        <dbReference type="ARBA" id="ARBA00022989"/>
    </source>
</evidence>
<feature type="transmembrane region" description="Helical" evidence="7">
    <location>
        <begin position="169"/>
        <end position="190"/>
    </location>
</feature>
<evidence type="ECO:0000256" key="2">
    <source>
        <dbReference type="ARBA" id="ARBA00022692"/>
    </source>
</evidence>
<evidence type="ECO:0000256" key="7">
    <source>
        <dbReference type="SAM" id="Phobius"/>
    </source>
</evidence>
<dbReference type="Pfam" id="PF00664">
    <property type="entry name" value="ABC_membrane"/>
    <property type="match status" value="1"/>
</dbReference>
<accession>A0ABV1VC44</accession>
<dbReference type="InterPro" id="IPR017871">
    <property type="entry name" value="ABC_transporter-like_CS"/>
</dbReference>
<feature type="transmembrane region" description="Helical" evidence="7">
    <location>
        <begin position="288"/>
        <end position="312"/>
    </location>
</feature>
<keyword evidence="5 7" id="KW-1133">Transmembrane helix</keyword>
<dbReference type="InterPro" id="IPR027417">
    <property type="entry name" value="P-loop_NTPase"/>
</dbReference>
<dbReference type="InterPro" id="IPR003593">
    <property type="entry name" value="AAA+_ATPase"/>
</dbReference>
<protein>
    <submittedName>
        <fullName evidence="10">ABC transporter ATP-binding protein</fullName>
    </submittedName>
</protein>
<comment type="caution">
    <text evidence="10">The sequence shown here is derived from an EMBL/GenBank/DDBJ whole genome shotgun (WGS) entry which is preliminary data.</text>
</comment>
<dbReference type="Gene3D" id="1.20.1560.10">
    <property type="entry name" value="ABC transporter type 1, transmembrane domain"/>
    <property type="match status" value="1"/>
</dbReference>
<keyword evidence="4 10" id="KW-0067">ATP-binding</keyword>
<evidence type="ECO:0000259" key="8">
    <source>
        <dbReference type="PROSITE" id="PS50893"/>
    </source>
</evidence>
<evidence type="ECO:0000256" key="1">
    <source>
        <dbReference type="ARBA" id="ARBA00004651"/>
    </source>
</evidence>
<keyword evidence="2 7" id="KW-0812">Transmembrane</keyword>
<evidence type="ECO:0000256" key="3">
    <source>
        <dbReference type="ARBA" id="ARBA00022741"/>
    </source>
</evidence>
<evidence type="ECO:0000313" key="11">
    <source>
        <dbReference type="Proteomes" id="UP001490330"/>
    </source>
</evidence>
<dbReference type="SMART" id="SM00382">
    <property type="entry name" value="AAA"/>
    <property type="match status" value="1"/>
</dbReference>
<keyword evidence="11" id="KW-1185">Reference proteome</keyword>
<keyword evidence="3" id="KW-0547">Nucleotide-binding</keyword>
<evidence type="ECO:0000313" key="10">
    <source>
        <dbReference type="EMBL" id="MER6904058.1"/>
    </source>
</evidence>
<dbReference type="InterPro" id="IPR011527">
    <property type="entry name" value="ABC1_TM_dom"/>
</dbReference>
<dbReference type="PROSITE" id="PS50893">
    <property type="entry name" value="ABC_TRANSPORTER_2"/>
    <property type="match status" value="1"/>
</dbReference>
<keyword evidence="6 7" id="KW-0472">Membrane</keyword>
<evidence type="ECO:0000256" key="6">
    <source>
        <dbReference type="ARBA" id="ARBA00023136"/>
    </source>
</evidence>
<feature type="domain" description="ABC transporter" evidence="8">
    <location>
        <begin position="359"/>
        <end position="592"/>
    </location>
</feature>
<feature type="domain" description="ABC transmembrane type-1" evidence="9">
    <location>
        <begin position="36"/>
        <end position="314"/>
    </location>
</feature>
<dbReference type="Pfam" id="PF00005">
    <property type="entry name" value="ABC_tran"/>
    <property type="match status" value="1"/>
</dbReference>
<dbReference type="SUPFAM" id="SSF90123">
    <property type="entry name" value="ABC transporter transmembrane region"/>
    <property type="match status" value="1"/>
</dbReference>
<feature type="transmembrane region" description="Helical" evidence="7">
    <location>
        <begin position="254"/>
        <end position="276"/>
    </location>
</feature>
<dbReference type="Proteomes" id="UP001490330">
    <property type="component" value="Unassembled WGS sequence"/>
</dbReference>
<dbReference type="GO" id="GO:0005524">
    <property type="term" value="F:ATP binding"/>
    <property type="evidence" value="ECO:0007669"/>
    <property type="project" value="UniProtKB-KW"/>
</dbReference>
<gene>
    <name evidence="10" type="ORF">ABT322_09795</name>
</gene>
<dbReference type="InterPro" id="IPR003439">
    <property type="entry name" value="ABC_transporter-like_ATP-bd"/>
</dbReference>
<dbReference type="EMBL" id="JBEPCV010000006">
    <property type="protein sequence ID" value="MER6904058.1"/>
    <property type="molecule type" value="Genomic_DNA"/>
</dbReference>
<reference evidence="10 11" key="1">
    <citation type="submission" date="2024-06" db="EMBL/GenBank/DDBJ databases">
        <title>The Natural Products Discovery Center: Release of the First 8490 Sequenced Strains for Exploring Actinobacteria Biosynthetic Diversity.</title>
        <authorList>
            <person name="Kalkreuter E."/>
            <person name="Kautsar S.A."/>
            <person name="Yang D."/>
            <person name="Bader C.D."/>
            <person name="Teijaro C.N."/>
            <person name="Fluegel L."/>
            <person name="Davis C.M."/>
            <person name="Simpson J.R."/>
            <person name="Lauterbach L."/>
            <person name="Steele A.D."/>
            <person name="Gui C."/>
            <person name="Meng S."/>
            <person name="Li G."/>
            <person name="Viehrig K."/>
            <person name="Ye F."/>
            <person name="Su P."/>
            <person name="Kiefer A.F."/>
            <person name="Nichols A."/>
            <person name="Cepeda A.J."/>
            <person name="Yan W."/>
            <person name="Fan B."/>
            <person name="Jiang Y."/>
            <person name="Adhikari A."/>
            <person name="Zheng C.-J."/>
            <person name="Schuster L."/>
            <person name="Cowan T.M."/>
            <person name="Smanski M.J."/>
            <person name="Chevrette M.G."/>
            <person name="De Carvalho L.P.S."/>
            <person name="Shen B."/>
        </authorList>
    </citation>
    <scope>NUCLEOTIDE SEQUENCE [LARGE SCALE GENOMIC DNA]</scope>
    <source>
        <strain evidence="10 11">NPDC000632</strain>
    </source>
</reference>
<dbReference type="SUPFAM" id="SSF52540">
    <property type="entry name" value="P-loop containing nucleoside triphosphate hydrolases"/>
    <property type="match status" value="1"/>
</dbReference>
<evidence type="ECO:0000259" key="9">
    <source>
        <dbReference type="PROSITE" id="PS50929"/>
    </source>
</evidence>
<sequence>MGHVVTEHGDTAHAEEAWRLNVLRELARGRGVQVGVIAVLALASTGATLALPMVVGRLLAVIQSGDNPVWWVLAMVAAGFGSAAAGALATYLLSGMGRRLILRLRVRTMRHALELRLRDAQAEGPGNLVSRLTADAAMVKNLIDIGPMQLPMAGITVVGTLVIMGLLDWVLLLITVAAFLVAVGLITLVVKGLRRTYTAVQGEVGGLAQHFVAALGALTIIKAYRAEKITGDRLAERAGRVAQLEAVAARMESLMVPIITLGQQVALVSVVIGGGSRMMHGHLSLADFVSFLLYLLQLTAPLIMAASGVSGLQTGLVARKRFEALFALPTETSARAATAAGPRPRTVPERDVSAAPAAVRFENVGFGYGDQPVLRDVGLTVPAHGLTALVGLSGSGKTTALGLIEGFMEPDSGRVEVLGRDLADWPLTDLRAQIAYVDQSCTLLQDTVRENLLLGHERTPADADLMAALDRVGLGEEIRRLPQGLDTVLGGASDLSGGQRQRLALARAVLSDAPLVLLDEPSSHLDSINEQKLRDVVDALAADRAVVVVAHRISTVQHAGHVIVLDGGRVVDQGTHLGLLDRCPDYADLVSGQTLSTASR</sequence>
<feature type="transmembrane region" description="Helical" evidence="7">
    <location>
        <begin position="68"/>
        <end position="93"/>
    </location>
</feature>
<name>A0ABV1VC44_9ACTN</name>
<dbReference type="CDD" id="cd18551">
    <property type="entry name" value="ABC_6TM_LmrA_like"/>
    <property type="match status" value="1"/>
</dbReference>
<dbReference type="InterPro" id="IPR036640">
    <property type="entry name" value="ABC1_TM_sf"/>
</dbReference>
<dbReference type="RefSeq" id="WP_350717462.1">
    <property type="nucleotide sequence ID" value="NZ_JBEPCO010000007.1"/>
</dbReference>